<comment type="caution">
    <text evidence="2">The sequence shown here is derived from an EMBL/GenBank/DDBJ whole genome shotgun (WGS) entry which is preliminary data.</text>
</comment>
<name>A0A2W5S0R1_VARPD</name>
<feature type="region of interest" description="Disordered" evidence="1">
    <location>
        <begin position="58"/>
        <end position="80"/>
    </location>
</feature>
<gene>
    <name evidence="2" type="ORF">DI563_07150</name>
</gene>
<reference evidence="2 3" key="1">
    <citation type="submission" date="2017-08" db="EMBL/GenBank/DDBJ databases">
        <title>Infants hospitalized years apart are colonized by the same room-sourced microbial strains.</title>
        <authorList>
            <person name="Brooks B."/>
            <person name="Olm M.R."/>
            <person name="Firek B.A."/>
            <person name="Baker R."/>
            <person name="Thomas B.C."/>
            <person name="Morowitz M.J."/>
            <person name="Banfield J.F."/>
        </authorList>
    </citation>
    <scope>NUCLEOTIDE SEQUENCE [LARGE SCALE GENOMIC DNA]</scope>
    <source>
        <strain evidence="2">S2_005_003_R2_41</strain>
    </source>
</reference>
<accession>A0A2W5S0R1</accession>
<dbReference type="EMBL" id="QFPP01000053">
    <property type="protein sequence ID" value="PZQ76397.1"/>
    <property type="molecule type" value="Genomic_DNA"/>
</dbReference>
<evidence type="ECO:0008006" key="4">
    <source>
        <dbReference type="Google" id="ProtNLM"/>
    </source>
</evidence>
<proteinExistence type="predicted"/>
<sequence length="80" mass="9000">MPSAYQSTKDLCERFRCSSRTLFRRMRRADNPFPAPAIAHAGSFNLWDADEVSAWETHERERSRNALTSFPAAASLGGQP</sequence>
<dbReference type="Proteomes" id="UP000249135">
    <property type="component" value="Unassembled WGS sequence"/>
</dbReference>
<dbReference type="AlphaFoldDB" id="A0A2W5S0R1"/>
<evidence type="ECO:0000313" key="3">
    <source>
        <dbReference type="Proteomes" id="UP000249135"/>
    </source>
</evidence>
<organism evidence="2 3">
    <name type="scientific">Variovorax paradoxus</name>
    <dbReference type="NCBI Taxonomy" id="34073"/>
    <lineage>
        <taxon>Bacteria</taxon>
        <taxon>Pseudomonadati</taxon>
        <taxon>Pseudomonadota</taxon>
        <taxon>Betaproteobacteria</taxon>
        <taxon>Burkholderiales</taxon>
        <taxon>Comamonadaceae</taxon>
        <taxon>Variovorax</taxon>
    </lineage>
</organism>
<evidence type="ECO:0000313" key="2">
    <source>
        <dbReference type="EMBL" id="PZQ76397.1"/>
    </source>
</evidence>
<evidence type="ECO:0000256" key="1">
    <source>
        <dbReference type="SAM" id="MobiDB-lite"/>
    </source>
</evidence>
<protein>
    <recommendedName>
        <fullName evidence="4">AlpA family phage regulatory protein</fullName>
    </recommendedName>
</protein>